<gene>
    <name evidence="3" type="ORF">AVDCRST_MAG22-2267</name>
</gene>
<dbReference type="EMBL" id="CADCUV010000096">
    <property type="protein sequence ID" value="CAA9416823.1"/>
    <property type="molecule type" value="Genomic_DNA"/>
</dbReference>
<dbReference type="InterPro" id="IPR002060">
    <property type="entry name" value="Squ/phyt_synthse"/>
</dbReference>
<dbReference type="EC" id="2.5.1.32" evidence="3"/>
<dbReference type="GO" id="GO:0051996">
    <property type="term" value="F:squalene synthase [NAD(P)H] activity"/>
    <property type="evidence" value="ECO:0007669"/>
    <property type="project" value="InterPro"/>
</dbReference>
<dbReference type="UniPathway" id="UPA00799"/>
<dbReference type="InterPro" id="IPR033904">
    <property type="entry name" value="Trans_IPPS_HH"/>
</dbReference>
<evidence type="ECO:0000256" key="2">
    <source>
        <dbReference type="ARBA" id="ARBA00022679"/>
    </source>
</evidence>
<reference evidence="3" key="1">
    <citation type="submission" date="2020-02" db="EMBL/GenBank/DDBJ databases">
        <authorList>
            <person name="Meier V. D."/>
        </authorList>
    </citation>
    <scope>NUCLEOTIDE SEQUENCE</scope>
    <source>
        <strain evidence="3">AVDCRST_MAG22</strain>
    </source>
</reference>
<dbReference type="Pfam" id="PF00494">
    <property type="entry name" value="SQS_PSY"/>
    <property type="match status" value="1"/>
</dbReference>
<comment type="pathway">
    <text evidence="1">Carotenoid biosynthesis; phytoene biosynthesis.</text>
</comment>
<dbReference type="InterPro" id="IPR044843">
    <property type="entry name" value="Trans_IPPS_bact-type"/>
</dbReference>
<dbReference type="Gene3D" id="1.10.600.10">
    <property type="entry name" value="Farnesyl Diphosphate Synthase"/>
    <property type="match status" value="1"/>
</dbReference>
<name>A0A6J4PMB6_9ACTN</name>
<accession>A0A6J4PMB6</accession>
<dbReference type="InterPro" id="IPR019845">
    <property type="entry name" value="Squalene/phytoene_synthase_CS"/>
</dbReference>
<sequence length="309" mass="35059">MRLDPASGIRLDEGLTLAESYELCRQIQKAHSRTYYFSTSFFPPHVRPRVHALYAFMRYADEIVDNPGVTSLAEQLDGLEAFERETMAAVAGEPVANPVLRAYADTVRACGIEPAHITAFMESMKMDTRVFRYETFRDLEVYTYGSAAVVGLMMCRVVGADDRAADPHAEALGVAMQLSNFLRDVAEDWRRGRVYLPREDLERFGYGEGDLAAGVVDRRFVSLMRFEIERARKLYAYADEGIKYIPRGRRWPVVVARELYAGILGRIEARDYDVFSGRAESSRPRKLLVAARCAARDPYEILARSTARR</sequence>
<dbReference type="PANTHER" id="PTHR31480">
    <property type="entry name" value="BIFUNCTIONAL LYCOPENE CYCLASE/PHYTOENE SYNTHASE"/>
    <property type="match status" value="1"/>
</dbReference>
<dbReference type="SFLD" id="SFLDG01212">
    <property type="entry name" value="Phytoene_synthase_like"/>
    <property type="match status" value="1"/>
</dbReference>
<dbReference type="SUPFAM" id="SSF48576">
    <property type="entry name" value="Terpenoid synthases"/>
    <property type="match status" value="1"/>
</dbReference>
<organism evidence="3">
    <name type="scientific">uncultured Rubrobacteraceae bacterium</name>
    <dbReference type="NCBI Taxonomy" id="349277"/>
    <lineage>
        <taxon>Bacteria</taxon>
        <taxon>Bacillati</taxon>
        <taxon>Actinomycetota</taxon>
        <taxon>Rubrobacteria</taxon>
        <taxon>Rubrobacterales</taxon>
        <taxon>Rubrobacteraceae</taxon>
        <taxon>environmental samples</taxon>
    </lineage>
</organism>
<dbReference type="SFLD" id="SFLDS00005">
    <property type="entry name" value="Isoprenoid_Synthase_Type_I"/>
    <property type="match status" value="1"/>
</dbReference>
<dbReference type="GO" id="GO:0004311">
    <property type="term" value="F:geranylgeranyl diphosphate synthase activity"/>
    <property type="evidence" value="ECO:0007669"/>
    <property type="project" value="InterPro"/>
</dbReference>
<dbReference type="PROSITE" id="PS01045">
    <property type="entry name" value="SQUALEN_PHYTOEN_SYN_2"/>
    <property type="match status" value="1"/>
</dbReference>
<evidence type="ECO:0000313" key="3">
    <source>
        <dbReference type="EMBL" id="CAA9416823.1"/>
    </source>
</evidence>
<dbReference type="GO" id="GO:0016117">
    <property type="term" value="P:carotenoid biosynthetic process"/>
    <property type="evidence" value="ECO:0007669"/>
    <property type="project" value="UniProtKB-ARBA"/>
</dbReference>
<evidence type="ECO:0000256" key="1">
    <source>
        <dbReference type="ARBA" id="ARBA00004684"/>
    </source>
</evidence>
<keyword evidence="2 3" id="KW-0808">Transferase</keyword>
<protein>
    <submittedName>
        <fullName evidence="3">Phytoene synthase</fullName>
        <ecNumber evidence="3">2.5.1.32</ecNumber>
    </submittedName>
</protein>
<proteinExistence type="predicted"/>
<dbReference type="InterPro" id="IPR008949">
    <property type="entry name" value="Isoprenoid_synthase_dom_sf"/>
</dbReference>
<dbReference type="AlphaFoldDB" id="A0A6J4PMB6"/>
<dbReference type="SFLD" id="SFLDG01018">
    <property type="entry name" value="Squalene/Phytoene_Synthase_Lik"/>
    <property type="match status" value="1"/>
</dbReference>
<dbReference type="CDD" id="cd00683">
    <property type="entry name" value="Trans_IPPS_HH"/>
    <property type="match status" value="1"/>
</dbReference>